<keyword evidence="13" id="KW-1185">Reference proteome</keyword>
<keyword evidence="7 10" id="KW-0472">Membrane</keyword>
<feature type="region of interest" description="Disordered" evidence="9">
    <location>
        <begin position="1"/>
        <end position="78"/>
    </location>
</feature>
<dbReference type="InterPro" id="IPR011701">
    <property type="entry name" value="MFS"/>
</dbReference>
<feature type="transmembrane region" description="Helical" evidence="10">
    <location>
        <begin position="492"/>
        <end position="511"/>
    </location>
</feature>
<protein>
    <recommendedName>
        <fullName evidence="11">Major facilitator superfamily (MFS) profile domain-containing protein</fullName>
    </recommendedName>
</protein>
<evidence type="ECO:0000256" key="4">
    <source>
        <dbReference type="ARBA" id="ARBA00022475"/>
    </source>
</evidence>
<feature type="domain" description="Major facilitator superfamily (MFS) profile" evidence="11">
    <location>
        <begin position="102"/>
        <end position="587"/>
    </location>
</feature>
<gene>
    <name evidence="12" type="ORF">GCM10012287_39020</name>
</gene>
<comment type="similarity">
    <text evidence="2">Belongs to the major facilitator superfamily. EmrB family.</text>
</comment>
<dbReference type="PANTHER" id="PTHR42718:SF9">
    <property type="entry name" value="MAJOR FACILITATOR SUPERFAMILY MULTIDRUG TRANSPORTER MFSC"/>
    <property type="match status" value="1"/>
</dbReference>
<evidence type="ECO:0000256" key="10">
    <source>
        <dbReference type="SAM" id="Phobius"/>
    </source>
</evidence>
<keyword evidence="3" id="KW-0813">Transport</keyword>
<name>A0ABQ2MJ14_9ACTN</name>
<evidence type="ECO:0000259" key="11">
    <source>
        <dbReference type="PROSITE" id="PS50850"/>
    </source>
</evidence>
<evidence type="ECO:0000313" key="12">
    <source>
        <dbReference type="EMBL" id="GGO53124.1"/>
    </source>
</evidence>
<evidence type="ECO:0000256" key="2">
    <source>
        <dbReference type="ARBA" id="ARBA00008537"/>
    </source>
</evidence>
<dbReference type="CDD" id="cd17321">
    <property type="entry name" value="MFS_MMR_MDR_like"/>
    <property type="match status" value="1"/>
</dbReference>
<dbReference type="EMBL" id="BMMP01000012">
    <property type="protein sequence ID" value="GGO53124.1"/>
    <property type="molecule type" value="Genomic_DNA"/>
</dbReference>
<feature type="transmembrane region" description="Helical" evidence="10">
    <location>
        <begin position="289"/>
        <end position="307"/>
    </location>
</feature>
<keyword evidence="8" id="KW-0046">Antibiotic resistance</keyword>
<feature type="transmembrane region" description="Helical" evidence="10">
    <location>
        <begin position="358"/>
        <end position="380"/>
    </location>
</feature>
<feature type="transmembrane region" description="Helical" evidence="10">
    <location>
        <begin position="168"/>
        <end position="187"/>
    </location>
</feature>
<dbReference type="Pfam" id="PF07690">
    <property type="entry name" value="MFS_1"/>
    <property type="match status" value="1"/>
</dbReference>
<feature type="transmembrane region" description="Helical" evidence="10">
    <location>
        <begin position="193"/>
        <end position="214"/>
    </location>
</feature>
<dbReference type="Proteomes" id="UP000631535">
    <property type="component" value="Unassembled WGS sequence"/>
</dbReference>
<reference evidence="13" key="1">
    <citation type="journal article" date="2019" name="Int. J. Syst. Evol. Microbiol.">
        <title>The Global Catalogue of Microorganisms (GCM) 10K type strain sequencing project: providing services to taxonomists for standard genome sequencing and annotation.</title>
        <authorList>
            <consortium name="The Broad Institute Genomics Platform"/>
            <consortium name="The Broad Institute Genome Sequencing Center for Infectious Disease"/>
            <person name="Wu L."/>
            <person name="Ma J."/>
        </authorList>
    </citation>
    <scope>NUCLEOTIDE SEQUENCE [LARGE SCALE GENOMIC DNA]</scope>
    <source>
        <strain evidence="13">CGMCC 4.7178</strain>
    </source>
</reference>
<feature type="transmembrane region" description="Helical" evidence="10">
    <location>
        <begin position="226"/>
        <end position="246"/>
    </location>
</feature>
<evidence type="ECO:0000256" key="7">
    <source>
        <dbReference type="ARBA" id="ARBA00023136"/>
    </source>
</evidence>
<feature type="transmembrane region" description="Helical" evidence="10">
    <location>
        <begin position="137"/>
        <end position="156"/>
    </location>
</feature>
<dbReference type="PROSITE" id="PS50850">
    <property type="entry name" value="MFS"/>
    <property type="match status" value="1"/>
</dbReference>
<dbReference type="PRINTS" id="PR01036">
    <property type="entry name" value="TCRTETB"/>
</dbReference>
<dbReference type="InterPro" id="IPR036259">
    <property type="entry name" value="MFS_trans_sf"/>
</dbReference>
<keyword evidence="4" id="KW-1003">Cell membrane</keyword>
<evidence type="ECO:0000256" key="3">
    <source>
        <dbReference type="ARBA" id="ARBA00022448"/>
    </source>
</evidence>
<evidence type="ECO:0000256" key="5">
    <source>
        <dbReference type="ARBA" id="ARBA00022692"/>
    </source>
</evidence>
<evidence type="ECO:0000313" key="13">
    <source>
        <dbReference type="Proteomes" id="UP000631535"/>
    </source>
</evidence>
<evidence type="ECO:0000256" key="6">
    <source>
        <dbReference type="ARBA" id="ARBA00022989"/>
    </source>
</evidence>
<feature type="transmembrane region" description="Helical" evidence="10">
    <location>
        <begin position="450"/>
        <end position="471"/>
    </location>
</feature>
<feature type="transmembrane region" description="Helical" evidence="10">
    <location>
        <begin position="258"/>
        <end position="277"/>
    </location>
</feature>
<feature type="transmembrane region" description="Helical" evidence="10">
    <location>
        <begin position="563"/>
        <end position="581"/>
    </location>
</feature>
<evidence type="ECO:0000256" key="9">
    <source>
        <dbReference type="SAM" id="MobiDB-lite"/>
    </source>
</evidence>
<dbReference type="NCBIfam" id="TIGR00711">
    <property type="entry name" value="efflux_EmrB"/>
    <property type="match status" value="1"/>
</dbReference>
<feature type="transmembrane region" description="Helical" evidence="10">
    <location>
        <begin position="102"/>
        <end position="125"/>
    </location>
</feature>
<comment type="caution">
    <text evidence="12">The sequence shown here is derived from an EMBL/GenBank/DDBJ whole genome shotgun (WGS) entry which is preliminary data.</text>
</comment>
<comment type="subcellular location">
    <subcellularLocation>
        <location evidence="1">Cell membrane</location>
        <topology evidence="1">Multi-pass membrane protein</topology>
    </subcellularLocation>
</comment>
<dbReference type="InterPro" id="IPR004638">
    <property type="entry name" value="EmrB-like"/>
</dbReference>
<dbReference type="InterPro" id="IPR020846">
    <property type="entry name" value="MFS_dom"/>
</dbReference>
<proteinExistence type="inferred from homology"/>
<evidence type="ECO:0000256" key="1">
    <source>
        <dbReference type="ARBA" id="ARBA00004651"/>
    </source>
</evidence>
<keyword evidence="6 10" id="KW-1133">Transmembrane helix</keyword>
<dbReference type="Gene3D" id="1.20.1250.20">
    <property type="entry name" value="MFS general substrate transporter like domains"/>
    <property type="match status" value="1"/>
</dbReference>
<accession>A0ABQ2MJ14</accession>
<feature type="transmembrane region" description="Helical" evidence="10">
    <location>
        <begin position="386"/>
        <end position="408"/>
    </location>
</feature>
<dbReference type="SUPFAM" id="SSF103473">
    <property type="entry name" value="MFS general substrate transporter"/>
    <property type="match status" value="1"/>
</dbReference>
<dbReference type="Gene3D" id="1.20.1720.10">
    <property type="entry name" value="Multidrug resistance protein D"/>
    <property type="match status" value="1"/>
</dbReference>
<organism evidence="12 13">
    <name type="scientific">Streptomyces daqingensis</name>
    <dbReference type="NCBI Taxonomy" id="1472640"/>
    <lineage>
        <taxon>Bacteria</taxon>
        <taxon>Bacillati</taxon>
        <taxon>Actinomycetota</taxon>
        <taxon>Actinomycetes</taxon>
        <taxon>Kitasatosporales</taxon>
        <taxon>Streptomycetaceae</taxon>
        <taxon>Streptomyces</taxon>
    </lineage>
</organism>
<feature type="transmembrane region" description="Helical" evidence="10">
    <location>
        <begin position="319"/>
        <end position="338"/>
    </location>
</feature>
<dbReference type="PANTHER" id="PTHR42718">
    <property type="entry name" value="MAJOR FACILITATOR SUPERFAMILY MULTIDRUG TRANSPORTER MFSC"/>
    <property type="match status" value="1"/>
</dbReference>
<keyword evidence="5 10" id="KW-0812">Transmembrane</keyword>
<feature type="transmembrane region" description="Helical" evidence="10">
    <location>
        <begin position="420"/>
        <end position="438"/>
    </location>
</feature>
<evidence type="ECO:0000256" key="8">
    <source>
        <dbReference type="ARBA" id="ARBA00023251"/>
    </source>
</evidence>
<sequence>MSVLTAPRPDAVTAQHPARGSLHRRDSLRHFRRVAGARAPLRPSPEPGTRGHRPASTGRTGAPEYGTAASRPHRPREAPLDVPAQFVEGSAMAYSAARKRTVLITLCTGLFMAMLDNLVVTTALPSIGTALRSGTSGLQWVVEAYSVVFAALLLTGGTLGDRYGRRRVYLAGLALFTAGSALCALAQDVEVLIAGRAVQGIGAAALTPGTLAILRHVFTEPGERARAIGVNSGVSGAGLAIGPVLGGPLVDNFGWASAFWINVPVGIAGLIVAARVLPEVPRSTAKPDLAGQITAVTGLAALVLTLIEGPVHGWTHPLVLGGLAVSVVALAAFVALELRVGAPMLDLRLLTSRTTGTAALSGFTVGFGFFGLTVFLTMYLQYVLGWSATSAGLAMLPATVFTGLTAFLTGRICARFGSRLPLAGGLLLLGTGLAGLTFHGADAAFAEFGWLMPVLGTGFGMTVAATSITVLEGAPPERAGMASATVNMLREVGGVAGVAVMGAVLTARFAAVLRGELPAGGPAADGVAHSVTAGGGTGLGSTGALPARLERAVEESFVAGLHLALWVGAGALLATAALVLLRMRGPRHEFGTERPATARQERRTAA</sequence>